<comment type="caution">
    <text evidence="1">The sequence shown here is derived from an EMBL/GenBank/DDBJ whole genome shotgun (WGS) entry which is preliminary data.</text>
</comment>
<gene>
    <name evidence="1" type="ORF">Tci_838070</name>
</gene>
<feature type="non-terminal residue" evidence="1">
    <location>
        <position position="1"/>
    </location>
</feature>
<protein>
    <submittedName>
        <fullName evidence="1">Uncharacterized protein</fullName>
    </submittedName>
</protein>
<evidence type="ECO:0000313" key="1">
    <source>
        <dbReference type="EMBL" id="GFC66100.1"/>
    </source>
</evidence>
<accession>A0A699QD36</accession>
<reference evidence="1" key="1">
    <citation type="journal article" date="2019" name="Sci. Rep.">
        <title>Draft genome of Tanacetum cinerariifolium, the natural source of mosquito coil.</title>
        <authorList>
            <person name="Yamashiro T."/>
            <person name="Shiraishi A."/>
            <person name="Satake H."/>
            <person name="Nakayama K."/>
        </authorList>
    </citation>
    <scope>NUCLEOTIDE SEQUENCE</scope>
</reference>
<name>A0A699QD36_TANCI</name>
<organism evidence="1">
    <name type="scientific">Tanacetum cinerariifolium</name>
    <name type="common">Dalmatian daisy</name>
    <name type="synonym">Chrysanthemum cinerariifolium</name>
    <dbReference type="NCBI Taxonomy" id="118510"/>
    <lineage>
        <taxon>Eukaryota</taxon>
        <taxon>Viridiplantae</taxon>
        <taxon>Streptophyta</taxon>
        <taxon>Embryophyta</taxon>
        <taxon>Tracheophyta</taxon>
        <taxon>Spermatophyta</taxon>
        <taxon>Magnoliopsida</taxon>
        <taxon>eudicotyledons</taxon>
        <taxon>Gunneridae</taxon>
        <taxon>Pentapetalae</taxon>
        <taxon>asterids</taxon>
        <taxon>campanulids</taxon>
        <taxon>Asterales</taxon>
        <taxon>Asteraceae</taxon>
        <taxon>Asteroideae</taxon>
        <taxon>Anthemideae</taxon>
        <taxon>Anthemidinae</taxon>
        <taxon>Tanacetum</taxon>
    </lineage>
</organism>
<proteinExistence type="predicted"/>
<dbReference type="EMBL" id="BKCJ011009590">
    <property type="protein sequence ID" value="GFC66100.1"/>
    <property type="molecule type" value="Genomic_DNA"/>
</dbReference>
<dbReference type="AlphaFoldDB" id="A0A699QD36"/>
<sequence length="109" mass="12392">RGRHVIPFAHFINNDLEYLRGGASCHKYTTSVTKMKAADYEHIKWIEDLVPRTMWIQEPIDYDKHALWESPVGGVNVSSSTVLLLTGNLLAMYIPREESLLGTQDCEMA</sequence>